<accession>A0A9P4IWP8</accession>
<dbReference type="Proteomes" id="UP000799439">
    <property type="component" value="Unassembled WGS sequence"/>
</dbReference>
<dbReference type="SUPFAM" id="SSF55729">
    <property type="entry name" value="Acyl-CoA N-acyltransferases (Nat)"/>
    <property type="match status" value="1"/>
</dbReference>
<evidence type="ECO:0000256" key="3">
    <source>
        <dbReference type="ARBA" id="ARBA00023315"/>
    </source>
</evidence>
<dbReference type="PROSITE" id="PS51186">
    <property type="entry name" value="GNAT"/>
    <property type="match status" value="1"/>
</dbReference>
<sequence>MHVNEHTALVTPKVLLVPYSEHHVPTYHEWMKDEDLQKATASEALTLEEEYEMQRSWRTDADKLTFIIAEPTQSQNGQQISPGEYDRSDRMIGDVNLFLADDDDFVNPEADKDVPRYVVGELELMIARRDQRRHGYGSGALKAFIGYVKENLDKILGEYASGQLASLSYLRVRIGADNAGSIALFEGIGFKKISEKANFFGELELRRNIDSMWDGDEGVRQILYEGKPPS</sequence>
<protein>
    <recommendedName>
        <fullName evidence="4">N-acetyltransferase domain-containing protein</fullName>
    </recommendedName>
</protein>
<proteinExistence type="inferred from homology"/>
<dbReference type="Gene3D" id="3.40.630.30">
    <property type="match status" value="1"/>
</dbReference>
<organism evidence="5 6">
    <name type="scientific">Myriangium duriaei CBS 260.36</name>
    <dbReference type="NCBI Taxonomy" id="1168546"/>
    <lineage>
        <taxon>Eukaryota</taxon>
        <taxon>Fungi</taxon>
        <taxon>Dikarya</taxon>
        <taxon>Ascomycota</taxon>
        <taxon>Pezizomycotina</taxon>
        <taxon>Dothideomycetes</taxon>
        <taxon>Dothideomycetidae</taxon>
        <taxon>Myriangiales</taxon>
        <taxon>Myriangiaceae</taxon>
        <taxon>Myriangium</taxon>
    </lineage>
</organism>
<dbReference type="EMBL" id="ML996090">
    <property type="protein sequence ID" value="KAF2149870.1"/>
    <property type="molecule type" value="Genomic_DNA"/>
</dbReference>
<evidence type="ECO:0000256" key="2">
    <source>
        <dbReference type="ARBA" id="ARBA00022679"/>
    </source>
</evidence>
<comment type="caution">
    <text evidence="5">The sequence shown here is derived from an EMBL/GenBank/DDBJ whole genome shotgun (WGS) entry which is preliminary data.</text>
</comment>
<dbReference type="GO" id="GO:0008080">
    <property type="term" value="F:N-acetyltransferase activity"/>
    <property type="evidence" value="ECO:0007669"/>
    <property type="project" value="InterPro"/>
</dbReference>
<comment type="similarity">
    <text evidence="1">Belongs to the acetyltransferase family. GNAT subfamily.</text>
</comment>
<dbReference type="AlphaFoldDB" id="A0A9P4IWP8"/>
<evidence type="ECO:0000259" key="4">
    <source>
        <dbReference type="PROSITE" id="PS51186"/>
    </source>
</evidence>
<keyword evidence="6" id="KW-1185">Reference proteome</keyword>
<dbReference type="InterPro" id="IPR000182">
    <property type="entry name" value="GNAT_dom"/>
</dbReference>
<gene>
    <name evidence="5" type="ORF">K461DRAFT_296288</name>
</gene>
<dbReference type="OrthoDB" id="5043642at2759"/>
<feature type="domain" description="N-acetyltransferase" evidence="4">
    <location>
        <begin position="51"/>
        <end position="210"/>
    </location>
</feature>
<keyword evidence="3" id="KW-0012">Acyltransferase</keyword>
<keyword evidence="2" id="KW-0808">Transferase</keyword>
<evidence type="ECO:0000256" key="1">
    <source>
        <dbReference type="ARBA" id="ARBA00009342"/>
    </source>
</evidence>
<evidence type="ECO:0000313" key="5">
    <source>
        <dbReference type="EMBL" id="KAF2149870.1"/>
    </source>
</evidence>
<dbReference type="PANTHER" id="PTHR13256:SF16">
    <property type="entry name" value="ALPHA_BETA-TUBULIN-N-ACETYLTRANSFERASE 9"/>
    <property type="match status" value="1"/>
</dbReference>
<reference evidence="5" key="1">
    <citation type="journal article" date="2020" name="Stud. Mycol.">
        <title>101 Dothideomycetes genomes: a test case for predicting lifestyles and emergence of pathogens.</title>
        <authorList>
            <person name="Haridas S."/>
            <person name="Albert R."/>
            <person name="Binder M."/>
            <person name="Bloem J."/>
            <person name="Labutti K."/>
            <person name="Salamov A."/>
            <person name="Andreopoulos B."/>
            <person name="Baker S."/>
            <person name="Barry K."/>
            <person name="Bills G."/>
            <person name="Bluhm B."/>
            <person name="Cannon C."/>
            <person name="Castanera R."/>
            <person name="Culley D."/>
            <person name="Daum C."/>
            <person name="Ezra D."/>
            <person name="Gonzalez J."/>
            <person name="Henrissat B."/>
            <person name="Kuo A."/>
            <person name="Liang C."/>
            <person name="Lipzen A."/>
            <person name="Lutzoni F."/>
            <person name="Magnuson J."/>
            <person name="Mondo S."/>
            <person name="Nolan M."/>
            <person name="Ohm R."/>
            <person name="Pangilinan J."/>
            <person name="Park H.-J."/>
            <person name="Ramirez L."/>
            <person name="Alfaro M."/>
            <person name="Sun H."/>
            <person name="Tritt A."/>
            <person name="Yoshinaga Y."/>
            <person name="Zwiers L.-H."/>
            <person name="Turgeon B."/>
            <person name="Goodwin S."/>
            <person name="Spatafora J."/>
            <person name="Crous P."/>
            <person name="Grigoriev I."/>
        </authorList>
    </citation>
    <scope>NUCLEOTIDE SEQUENCE</scope>
    <source>
        <strain evidence="5">CBS 260.36</strain>
    </source>
</reference>
<evidence type="ECO:0000313" key="6">
    <source>
        <dbReference type="Proteomes" id="UP000799439"/>
    </source>
</evidence>
<dbReference type="InterPro" id="IPR039135">
    <property type="entry name" value="NAT9-like"/>
</dbReference>
<dbReference type="InterPro" id="IPR016181">
    <property type="entry name" value="Acyl_CoA_acyltransferase"/>
</dbReference>
<name>A0A9P4IWP8_9PEZI</name>
<dbReference type="Pfam" id="PF13302">
    <property type="entry name" value="Acetyltransf_3"/>
    <property type="match status" value="1"/>
</dbReference>
<dbReference type="PANTHER" id="PTHR13256">
    <property type="entry name" value="N-ACETYLTRANSFERASE 9"/>
    <property type="match status" value="1"/>
</dbReference>